<keyword evidence="2 5" id="KW-0479">Metal-binding</keyword>
<dbReference type="InterPro" id="IPR008972">
    <property type="entry name" value="Cupredoxin"/>
</dbReference>
<comment type="caution">
    <text evidence="7">The sequence shown here is derived from an EMBL/GenBank/DDBJ whole genome shotgun (WGS) entry which is preliminary data.</text>
</comment>
<dbReference type="Proteomes" id="UP000322521">
    <property type="component" value="Unassembled WGS sequence"/>
</dbReference>
<dbReference type="InterPro" id="IPR050845">
    <property type="entry name" value="Cu-binding_ET"/>
</dbReference>
<keyword evidence="1 5" id="KW-0813">Transport</keyword>
<dbReference type="InterPro" id="IPR000923">
    <property type="entry name" value="BlueCu_1"/>
</dbReference>
<feature type="chain" id="PRO_5024468747" description="Azurin" evidence="5">
    <location>
        <begin position="22"/>
        <end position="150"/>
    </location>
</feature>
<name>A0A5M9NZ95_9VIBR</name>
<dbReference type="InterPro" id="IPR028871">
    <property type="entry name" value="BlueCu_1_BS"/>
</dbReference>
<dbReference type="PANTHER" id="PTHR38439:SF2">
    <property type="entry name" value="OUTER MEMBRANE PROTEIN H.8"/>
    <property type="match status" value="1"/>
</dbReference>
<evidence type="ECO:0000313" key="7">
    <source>
        <dbReference type="EMBL" id="KAA8677269.1"/>
    </source>
</evidence>
<keyword evidence="8" id="KW-1185">Reference proteome</keyword>
<evidence type="ECO:0000256" key="5">
    <source>
        <dbReference type="RuleBase" id="RU363017"/>
    </source>
</evidence>
<dbReference type="CDD" id="cd13922">
    <property type="entry name" value="Azurin"/>
    <property type="match status" value="1"/>
</dbReference>
<evidence type="ECO:0000259" key="6">
    <source>
        <dbReference type="Pfam" id="PF00127"/>
    </source>
</evidence>
<dbReference type="GO" id="GO:0009055">
    <property type="term" value="F:electron transfer activity"/>
    <property type="evidence" value="ECO:0007669"/>
    <property type="project" value="InterPro"/>
</dbReference>
<dbReference type="NCBIfam" id="TIGR02695">
    <property type="entry name" value="azurin"/>
    <property type="match status" value="1"/>
</dbReference>
<reference evidence="7 8" key="1">
    <citation type="submission" date="2019-09" db="EMBL/GenBank/DDBJ databases">
        <title>Draft genome sequence of various Type strains from the CCUG.</title>
        <authorList>
            <person name="Pineiro-Iglesias B."/>
            <person name="Tunovic T."/>
            <person name="Unosson C."/>
            <person name="Inganas E."/>
            <person name="Ohlen M."/>
            <person name="Cardew S."/>
            <person name="Jensie-Markopoulos S."/>
            <person name="Salva-Serra F."/>
            <person name="Jaen-Luchoro D."/>
            <person name="Karlsson R."/>
            <person name="Svensson-Stadler L."/>
            <person name="Chun J."/>
            <person name="Moore E."/>
        </authorList>
    </citation>
    <scope>NUCLEOTIDE SEQUENCE [LARGE SCALE GENOMIC DNA]</scope>
    <source>
        <strain evidence="7 8">CCUG 56969T</strain>
    </source>
</reference>
<keyword evidence="4 5" id="KW-0186">Copper</keyword>
<proteinExistence type="predicted"/>
<dbReference type="RefSeq" id="WP_086713584.1">
    <property type="nucleotide sequence ID" value="NZ_AP025492.1"/>
</dbReference>
<dbReference type="PANTHER" id="PTHR38439">
    <property type="entry name" value="AURACYANIN-B"/>
    <property type="match status" value="1"/>
</dbReference>
<feature type="signal peptide" evidence="5">
    <location>
        <begin position="1"/>
        <end position="21"/>
    </location>
</feature>
<dbReference type="SUPFAM" id="SSF49503">
    <property type="entry name" value="Cupredoxins"/>
    <property type="match status" value="1"/>
</dbReference>
<dbReference type="AlphaFoldDB" id="A0A5M9NZ95"/>
<dbReference type="InterPro" id="IPR014068">
    <property type="entry name" value="Azurin"/>
</dbReference>
<gene>
    <name evidence="7" type="primary">azu</name>
    <name evidence="7" type="ORF">F4W18_11160</name>
</gene>
<dbReference type="Gene3D" id="2.60.40.420">
    <property type="entry name" value="Cupredoxins - blue copper proteins"/>
    <property type="match status" value="1"/>
</dbReference>
<evidence type="ECO:0000313" key="8">
    <source>
        <dbReference type="Proteomes" id="UP000322521"/>
    </source>
</evidence>
<evidence type="ECO:0000256" key="2">
    <source>
        <dbReference type="ARBA" id="ARBA00022723"/>
    </source>
</evidence>
<comment type="subcellular location">
    <subcellularLocation>
        <location evidence="5">Periplasm</location>
    </subcellularLocation>
</comment>
<dbReference type="EMBL" id="VXJS01000005">
    <property type="protein sequence ID" value="KAA8677269.1"/>
    <property type="molecule type" value="Genomic_DNA"/>
</dbReference>
<comment type="function">
    <text evidence="5">Transfers electrons from cytochrome c551 to cytochrome oxidase.</text>
</comment>
<dbReference type="PROSITE" id="PS00196">
    <property type="entry name" value="COPPER_BLUE"/>
    <property type="match status" value="1"/>
</dbReference>
<organism evidence="7 8">
    <name type="scientific">Vibrio gigantis</name>
    <dbReference type="NCBI Taxonomy" id="296199"/>
    <lineage>
        <taxon>Bacteria</taxon>
        <taxon>Pseudomonadati</taxon>
        <taxon>Pseudomonadota</taxon>
        <taxon>Gammaproteobacteria</taxon>
        <taxon>Vibrionales</taxon>
        <taxon>Vibrionaceae</taxon>
        <taxon>Vibrio</taxon>
    </lineage>
</organism>
<dbReference type="GO" id="GO:0042597">
    <property type="term" value="C:periplasmic space"/>
    <property type="evidence" value="ECO:0007669"/>
    <property type="project" value="UniProtKB-SubCell"/>
</dbReference>
<dbReference type="Pfam" id="PF00127">
    <property type="entry name" value="Copper-bind"/>
    <property type="match status" value="1"/>
</dbReference>
<keyword evidence="3 5" id="KW-0249">Electron transport</keyword>
<keyword evidence="5" id="KW-0732">Signal</keyword>
<dbReference type="GO" id="GO:0005507">
    <property type="term" value="F:copper ion binding"/>
    <property type="evidence" value="ECO:0007669"/>
    <property type="project" value="UniProtKB-UniRule"/>
</dbReference>
<feature type="domain" description="Blue (type 1) copper" evidence="6">
    <location>
        <begin position="24"/>
        <end position="147"/>
    </location>
</feature>
<protein>
    <recommendedName>
        <fullName evidence="5">Azurin</fullName>
    </recommendedName>
</protein>
<evidence type="ECO:0000256" key="4">
    <source>
        <dbReference type="ARBA" id="ARBA00023008"/>
    </source>
</evidence>
<sequence length="150" mass="16010">MSLRLIATTIVLFGASFTAQAASECEISIDATDQMQFSTDTLSVPASCKEVTLTLNHTGSMPAQSMGHNVVITDTASLQAVGIDGMSAGIDNNYVKPDDERVYAFTRVIGGGESTSVTFSTEKMKAGGDYSFICSFPGHWAIMKGKFEFK</sequence>
<dbReference type="OrthoDB" id="9814063at2"/>
<accession>A0A5M9NZ95</accession>
<evidence type="ECO:0000256" key="3">
    <source>
        <dbReference type="ARBA" id="ARBA00022982"/>
    </source>
</evidence>
<keyword evidence="5" id="KW-0574">Periplasm</keyword>
<evidence type="ECO:0000256" key="1">
    <source>
        <dbReference type="ARBA" id="ARBA00022448"/>
    </source>
</evidence>